<keyword evidence="9 12" id="KW-1015">Disulfide bond</keyword>
<dbReference type="Proteomes" id="UP001152795">
    <property type="component" value="Unassembled WGS sequence"/>
</dbReference>
<protein>
    <submittedName>
        <fullName evidence="13">Laminin subunit gamma-1-like</fullName>
    </submittedName>
</protein>
<keyword evidence="3" id="KW-0272">Extracellular matrix</keyword>
<dbReference type="FunFam" id="2.10.25.10:FF:000065">
    <property type="entry name" value="Laminin subunit beta 1"/>
    <property type="match status" value="1"/>
</dbReference>
<feature type="disulfide bond" evidence="12">
    <location>
        <begin position="359"/>
        <end position="376"/>
    </location>
</feature>
<evidence type="ECO:0000313" key="13">
    <source>
        <dbReference type="EMBL" id="CAB3999601.1"/>
    </source>
</evidence>
<evidence type="ECO:0000256" key="6">
    <source>
        <dbReference type="ARBA" id="ARBA00022869"/>
    </source>
</evidence>
<organism evidence="13 14">
    <name type="scientific">Paramuricea clavata</name>
    <name type="common">Red gorgonian</name>
    <name type="synonym">Violescent sea-whip</name>
    <dbReference type="NCBI Taxonomy" id="317549"/>
    <lineage>
        <taxon>Eukaryota</taxon>
        <taxon>Metazoa</taxon>
        <taxon>Cnidaria</taxon>
        <taxon>Anthozoa</taxon>
        <taxon>Octocorallia</taxon>
        <taxon>Malacalcyonacea</taxon>
        <taxon>Plexauridae</taxon>
        <taxon>Paramuricea</taxon>
    </lineage>
</organism>
<dbReference type="InterPro" id="IPR000034">
    <property type="entry name" value="Laminin_IV"/>
</dbReference>
<keyword evidence="10" id="KW-0325">Glycoprotein</keyword>
<dbReference type="PANTHER" id="PTHR10574">
    <property type="entry name" value="NETRIN/LAMININ-RELATED"/>
    <property type="match status" value="1"/>
</dbReference>
<dbReference type="GO" id="GO:0007155">
    <property type="term" value="P:cell adhesion"/>
    <property type="evidence" value="ECO:0007669"/>
    <property type="project" value="UniProtKB-KW"/>
</dbReference>
<keyword evidence="14" id="KW-1185">Reference proteome</keyword>
<keyword evidence="7" id="KW-0130">Cell adhesion</keyword>
<evidence type="ECO:0000256" key="8">
    <source>
        <dbReference type="ARBA" id="ARBA00023054"/>
    </source>
</evidence>
<feature type="disulfide bond" evidence="12">
    <location>
        <begin position="378"/>
        <end position="387"/>
    </location>
</feature>
<evidence type="ECO:0000313" key="14">
    <source>
        <dbReference type="Proteomes" id="UP001152795"/>
    </source>
</evidence>
<keyword evidence="2" id="KW-0964">Secreted</keyword>
<dbReference type="OrthoDB" id="430826at2759"/>
<evidence type="ECO:0000256" key="12">
    <source>
        <dbReference type="PROSITE-ProRule" id="PRU00460"/>
    </source>
</evidence>
<dbReference type="Pfam" id="PF00053">
    <property type="entry name" value="EGF_laminin"/>
    <property type="match status" value="6"/>
</dbReference>
<evidence type="ECO:0000256" key="1">
    <source>
        <dbReference type="ARBA" id="ARBA00004302"/>
    </source>
</evidence>
<evidence type="ECO:0000256" key="9">
    <source>
        <dbReference type="ARBA" id="ARBA00023157"/>
    </source>
</evidence>
<sequence length="461" mass="50570">MVASNQFVKTDFESFFFDFVRQDVHPQSKTRGQNLYQYRLHEDPSFDWEPQLNAFEFQRLLNHLDEIKIRMTYSDQGTGIIDDISLEYAMKDENSVDFVNWVEECTCPPPYVGLSCGACREGHKHETVNGSSYDRCVRCECNNHADSCDPNTGKCLCQDNTVGDDCSSCKKGYYGNPIAGNKDDCKPCPCVFGTQCILIGSKVKCTDCPEGHQGDLCDSCIDGFFGDPAGIRGPKTACKKCKCNGNIDTNAVQNCDSETGDCLKCIYNTRNGPNNQCELCKIGFYGDATTYPKPGCIPCDCHENGTFVSSSTPSNSPLPPCNQDGQCACRPNVIGLKCDQCIENHWNINSRLGCESCNCDQSGAYNDSCELHSGQCVCKPGVGGRRCDQCLPDHYQFSPDGCKACGCHADGSLGVSCDENGRCECRPGVLGVKCDQCGENRFNLSAGCTRKYDIINTMPLN</sequence>
<keyword evidence="8" id="KW-0175">Coiled coil</keyword>
<keyword evidence="11 12" id="KW-0424">Laminin EGF-like domain</keyword>
<comment type="caution">
    <text evidence="13">The sequence shown here is derived from an EMBL/GenBank/DDBJ whole genome shotgun (WGS) entry which is preliminary data.</text>
</comment>
<comment type="caution">
    <text evidence="12">Lacks conserved residue(s) required for the propagation of feature annotation.</text>
</comment>
<dbReference type="InterPro" id="IPR002049">
    <property type="entry name" value="LE_dom"/>
</dbReference>
<dbReference type="GO" id="GO:0005604">
    <property type="term" value="C:basement membrane"/>
    <property type="evidence" value="ECO:0007669"/>
    <property type="project" value="UniProtKB-SubCell"/>
</dbReference>
<dbReference type="Pfam" id="PF00052">
    <property type="entry name" value="Laminin_B"/>
    <property type="match status" value="1"/>
</dbReference>
<proteinExistence type="predicted"/>
<keyword evidence="6" id="KW-0084">Basement membrane</keyword>
<dbReference type="PROSITE" id="PS50027">
    <property type="entry name" value="EGF_LAM_2"/>
    <property type="match status" value="4"/>
</dbReference>
<evidence type="ECO:0000256" key="7">
    <source>
        <dbReference type="ARBA" id="ARBA00022889"/>
    </source>
</evidence>
<feature type="disulfide bond" evidence="12">
    <location>
        <begin position="425"/>
        <end position="434"/>
    </location>
</feature>
<dbReference type="GO" id="GO:0009887">
    <property type="term" value="P:animal organ morphogenesis"/>
    <property type="evidence" value="ECO:0007669"/>
    <property type="project" value="TreeGrafter"/>
</dbReference>
<feature type="disulfide bond" evidence="12">
    <location>
        <begin position="157"/>
        <end position="166"/>
    </location>
</feature>
<dbReference type="FunFam" id="2.10.25.10:FF:000074">
    <property type="entry name" value="Laminin subunit alpha"/>
    <property type="match status" value="1"/>
</dbReference>
<gene>
    <name evidence="13" type="ORF">PACLA_8A071649</name>
</gene>
<dbReference type="PRINTS" id="PR00011">
    <property type="entry name" value="EGFLAMININ"/>
</dbReference>
<dbReference type="InterPro" id="IPR000742">
    <property type="entry name" value="EGF"/>
</dbReference>
<dbReference type="PANTHER" id="PTHR10574:SF435">
    <property type="entry name" value="LAMININ SUBUNIT GAMMA-1"/>
    <property type="match status" value="1"/>
</dbReference>
<dbReference type="GO" id="GO:0009888">
    <property type="term" value="P:tissue development"/>
    <property type="evidence" value="ECO:0007669"/>
    <property type="project" value="TreeGrafter"/>
</dbReference>
<dbReference type="SMART" id="SM00180">
    <property type="entry name" value="EGF_Lam"/>
    <property type="match status" value="6"/>
</dbReference>
<feature type="disulfide bond" evidence="12">
    <location>
        <begin position="357"/>
        <end position="369"/>
    </location>
</feature>
<keyword evidence="4" id="KW-0732">Signal</keyword>
<feature type="disulfide bond" evidence="12">
    <location>
        <begin position="329"/>
        <end position="338"/>
    </location>
</feature>
<evidence type="ECO:0000256" key="11">
    <source>
        <dbReference type="ARBA" id="ARBA00023292"/>
    </source>
</evidence>
<dbReference type="EMBL" id="CACRXK020003623">
    <property type="protein sequence ID" value="CAB3999601.1"/>
    <property type="molecule type" value="Genomic_DNA"/>
</dbReference>
<evidence type="ECO:0000256" key="10">
    <source>
        <dbReference type="ARBA" id="ARBA00023180"/>
    </source>
</evidence>
<dbReference type="FunFam" id="2.10.25.10:FF:000105">
    <property type="entry name" value="laminin subunit gamma-1"/>
    <property type="match status" value="1"/>
</dbReference>
<evidence type="ECO:0000256" key="2">
    <source>
        <dbReference type="ARBA" id="ARBA00022525"/>
    </source>
</evidence>
<evidence type="ECO:0000256" key="4">
    <source>
        <dbReference type="ARBA" id="ARBA00022729"/>
    </source>
</evidence>
<feature type="disulfide bond" evidence="12">
    <location>
        <begin position="405"/>
        <end position="417"/>
    </location>
</feature>
<dbReference type="FunFam" id="2.10.25.10:FF:000051">
    <property type="entry name" value="Laminin subunit alpha 4"/>
    <property type="match status" value="1"/>
</dbReference>
<evidence type="ECO:0000256" key="3">
    <source>
        <dbReference type="ARBA" id="ARBA00022530"/>
    </source>
</evidence>
<dbReference type="SUPFAM" id="SSF57196">
    <property type="entry name" value="EGF/Laminin"/>
    <property type="match status" value="5"/>
</dbReference>
<keyword evidence="5" id="KW-0677">Repeat</keyword>
<dbReference type="InterPro" id="IPR050440">
    <property type="entry name" value="Laminin/Netrin_ECM"/>
</dbReference>
<accession>A0A6S7HY03</accession>
<evidence type="ECO:0000256" key="5">
    <source>
        <dbReference type="ARBA" id="ARBA00022737"/>
    </source>
</evidence>
<name>A0A6S7HY03_PARCT</name>
<dbReference type="AlphaFoldDB" id="A0A6S7HY03"/>
<dbReference type="CDD" id="cd00055">
    <property type="entry name" value="EGF_Lam"/>
    <property type="match status" value="4"/>
</dbReference>
<comment type="subcellular location">
    <subcellularLocation>
        <location evidence="1">Secreted</location>
        <location evidence="1">Extracellular space</location>
        <location evidence="1">Extracellular matrix</location>
        <location evidence="1">Basement membrane</location>
    </subcellularLocation>
</comment>
<dbReference type="PROSITE" id="PS51115">
    <property type="entry name" value="LAMININ_IVA"/>
    <property type="match status" value="1"/>
</dbReference>
<dbReference type="PROSITE" id="PS01248">
    <property type="entry name" value="EGF_LAM_1"/>
    <property type="match status" value="3"/>
</dbReference>
<dbReference type="Gene3D" id="2.10.25.10">
    <property type="entry name" value="Laminin"/>
    <property type="match status" value="6"/>
</dbReference>
<reference evidence="13" key="1">
    <citation type="submission" date="2020-04" db="EMBL/GenBank/DDBJ databases">
        <authorList>
            <person name="Alioto T."/>
            <person name="Alioto T."/>
            <person name="Gomez Garrido J."/>
        </authorList>
    </citation>
    <scope>NUCLEOTIDE SEQUENCE</scope>
    <source>
        <strain evidence="13">A484AB</strain>
    </source>
</reference>
<dbReference type="SMART" id="SM00181">
    <property type="entry name" value="EGF"/>
    <property type="match status" value="3"/>
</dbReference>